<organism evidence="3">
    <name type="scientific">hydrothermal vent metagenome</name>
    <dbReference type="NCBI Taxonomy" id="652676"/>
    <lineage>
        <taxon>unclassified sequences</taxon>
        <taxon>metagenomes</taxon>
        <taxon>ecological metagenomes</taxon>
    </lineage>
</organism>
<dbReference type="Pfam" id="PF01128">
    <property type="entry name" value="IspD"/>
    <property type="match status" value="1"/>
</dbReference>
<name>A0A3B1DID4_9ZZZZ</name>
<evidence type="ECO:0000256" key="2">
    <source>
        <dbReference type="ARBA" id="ARBA00022695"/>
    </source>
</evidence>
<dbReference type="InterPro" id="IPR034683">
    <property type="entry name" value="IspD/TarI"/>
</dbReference>
<protein>
    <submittedName>
        <fullName evidence="3">2-C-methyl-D-erythritol 4-phosphate cytidylyltransferase</fullName>
        <ecNumber evidence="3">2.7.7.60</ecNumber>
    </submittedName>
</protein>
<dbReference type="PANTHER" id="PTHR32125">
    <property type="entry name" value="2-C-METHYL-D-ERYTHRITOL 4-PHOSPHATE CYTIDYLYLTRANSFERASE, CHLOROPLASTIC"/>
    <property type="match status" value="1"/>
</dbReference>
<dbReference type="SUPFAM" id="SSF53448">
    <property type="entry name" value="Nucleotide-diphospho-sugar transferases"/>
    <property type="match status" value="1"/>
</dbReference>
<evidence type="ECO:0000256" key="1">
    <source>
        <dbReference type="ARBA" id="ARBA00022679"/>
    </source>
</evidence>
<dbReference type="PANTHER" id="PTHR32125:SF4">
    <property type="entry name" value="2-C-METHYL-D-ERYTHRITOL 4-PHOSPHATE CYTIDYLYLTRANSFERASE, CHLOROPLASTIC"/>
    <property type="match status" value="1"/>
</dbReference>
<gene>
    <name evidence="3" type="ORF">MNBD_PLANCTO03-1368</name>
</gene>
<accession>A0A3B1DID4</accession>
<keyword evidence="2 3" id="KW-0548">Nucleotidyltransferase</keyword>
<dbReference type="Gene3D" id="3.90.550.10">
    <property type="entry name" value="Spore Coat Polysaccharide Biosynthesis Protein SpsA, Chain A"/>
    <property type="match status" value="1"/>
</dbReference>
<dbReference type="InterPro" id="IPR050088">
    <property type="entry name" value="IspD/TarI_cytidylyltransf_bact"/>
</dbReference>
<dbReference type="EMBL" id="UOGK01000707">
    <property type="protein sequence ID" value="VAX42526.1"/>
    <property type="molecule type" value="Genomic_DNA"/>
</dbReference>
<reference evidence="3" key="1">
    <citation type="submission" date="2018-06" db="EMBL/GenBank/DDBJ databases">
        <authorList>
            <person name="Zhirakovskaya E."/>
        </authorList>
    </citation>
    <scope>NUCLEOTIDE SEQUENCE</scope>
</reference>
<evidence type="ECO:0000313" key="3">
    <source>
        <dbReference type="EMBL" id="VAX42526.1"/>
    </source>
</evidence>
<dbReference type="EC" id="2.7.7.60" evidence="3"/>
<proteinExistence type="predicted"/>
<dbReference type="InterPro" id="IPR029044">
    <property type="entry name" value="Nucleotide-diphossugar_trans"/>
</dbReference>
<keyword evidence="1 3" id="KW-0808">Transferase</keyword>
<sequence length="271" mass="29620">MKIAIIIPAAGFSTRYTKAAGFDARQSKLDEDLGGRPVLHRTIEAFANYDAPDRTLTPIIVAGPHDDDAFDEFQLRHSDKLMILGVQLVRGGKTHRWETVQAALEAVPHDATHIAVHDAARPCVSDQLLDRLFDAAARHPAVAPGFETTDTIKRLDAEPLADDESDPLAAILGPETKGPGLRTVEQTLDRAHLVRVQTPQVFEADLLRRAYAQADLTSTDDAGLVERLGEQVVIVEGDPANIKITHPLDLKLAHTILGLKGTARRPSHKRF</sequence>
<dbReference type="CDD" id="cd02516">
    <property type="entry name" value="CDP-ME_synthetase"/>
    <property type="match status" value="1"/>
</dbReference>
<dbReference type="AlphaFoldDB" id="A0A3B1DID4"/>
<dbReference type="GO" id="GO:0050518">
    <property type="term" value="F:2-C-methyl-D-erythritol 4-phosphate cytidylyltransferase activity"/>
    <property type="evidence" value="ECO:0007669"/>
    <property type="project" value="UniProtKB-EC"/>
</dbReference>